<reference evidence="2 3" key="1">
    <citation type="submission" date="2024-07" db="EMBL/GenBank/DDBJ databases">
        <title>Section-level genome sequencing and comparative genomics of Aspergillus sections Usti and Cavernicolus.</title>
        <authorList>
            <consortium name="Lawrence Berkeley National Laboratory"/>
            <person name="Nybo J.L."/>
            <person name="Vesth T.C."/>
            <person name="Theobald S."/>
            <person name="Frisvad J.C."/>
            <person name="Larsen T.O."/>
            <person name="Kjaerboelling I."/>
            <person name="Rothschild-Mancinelli K."/>
            <person name="Lyhne E.K."/>
            <person name="Kogle M.E."/>
            <person name="Barry K."/>
            <person name="Clum A."/>
            <person name="Na H."/>
            <person name="Ledsgaard L."/>
            <person name="Lin J."/>
            <person name="Lipzen A."/>
            <person name="Kuo A."/>
            <person name="Riley R."/>
            <person name="Mondo S."/>
            <person name="Labutti K."/>
            <person name="Haridas S."/>
            <person name="Pangalinan J."/>
            <person name="Salamov A.A."/>
            <person name="Simmons B.A."/>
            <person name="Magnuson J.K."/>
            <person name="Chen J."/>
            <person name="Drula E."/>
            <person name="Henrissat B."/>
            <person name="Wiebenga A."/>
            <person name="Lubbers R.J."/>
            <person name="Gomes A.C."/>
            <person name="Macurrencykelacurrency M.R."/>
            <person name="Stajich J."/>
            <person name="Grigoriev I.V."/>
            <person name="Mortensen U.H."/>
            <person name="De Vries R.P."/>
            <person name="Baker S.E."/>
            <person name="Andersen M.R."/>
        </authorList>
    </citation>
    <scope>NUCLEOTIDE SEQUENCE [LARGE SCALE GENOMIC DNA]</scope>
    <source>
        <strain evidence="2 3">CBS 449.75</strain>
    </source>
</reference>
<dbReference type="InterPro" id="IPR032675">
    <property type="entry name" value="LRR_dom_sf"/>
</dbReference>
<evidence type="ECO:0000313" key="3">
    <source>
        <dbReference type="Proteomes" id="UP001610432"/>
    </source>
</evidence>
<dbReference type="SUPFAM" id="SSF52047">
    <property type="entry name" value="RNI-like"/>
    <property type="match status" value="1"/>
</dbReference>
<dbReference type="GeneID" id="98141989"/>
<dbReference type="EMBL" id="JBFXLQ010000068">
    <property type="protein sequence ID" value="KAL2862428.1"/>
    <property type="molecule type" value="Genomic_DNA"/>
</dbReference>
<proteinExistence type="predicted"/>
<feature type="compositionally biased region" description="Basic and acidic residues" evidence="1">
    <location>
        <begin position="59"/>
        <end position="71"/>
    </location>
</feature>
<keyword evidence="3" id="KW-1185">Reference proteome</keyword>
<evidence type="ECO:0000256" key="1">
    <source>
        <dbReference type="SAM" id="MobiDB-lite"/>
    </source>
</evidence>
<name>A0ABR4LD19_9EURO</name>
<evidence type="ECO:0000313" key="2">
    <source>
        <dbReference type="EMBL" id="KAL2862428.1"/>
    </source>
</evidence>
<feature type="region of interest" description="Disordered" evidence="1">
    <location>
        <begin position="44"/>
        <end position="87"/>
    </location>
</feature>
<gene>
    <name evidence="2" type="ORF">BJX67DRAFT_297645</name>
</gene>
<dbReference type="RefSeq" id="XP_070881407.1">
    <property type="nucleotide sequence ID" value="XM_071026917.1"/>
</dbReference>
<protein>
    <submittedName>
        <fullName evidence="2">Uncharacterized protein</fullName>
    </submittedName>
</protein>
<sequence length="368" mass="41085">MLHDLIQSGTRMPTRIRSFTATCPPILDREHAGRMVMDEIILSRLSPDPPSQAPSDQSFHVEDTRSPEHLAGRAKVPSTGDKGQSATTDPSTIYLFNGIGPADDILLRLTESLDLSSLRSLDIAPSYGFEETVFAQAARRLPHLERLFITFARTGLVSHAWSPVRAIMSMRPLKFLCLHGLRDVSQLHLVLSRHGPTLHGLIIGGESSYVLSPIKVGSSDVTQMAVSCPNLRELRLEIKRRGGSVNERRMYESLANFTALRSLILDLYCDVQPLTSPPDSSTSPSLLREILVNTATDKELVESIQRIICSKQKGRTLRNLCCVPFVRSTILRHEEYVHVHLCWSYLSRRVDSDEDWGIVEVGKAAREL</sequence>
<dbReference type="Gene3D" id="3.80.10.10">
    <property type="entry name" value="Ribonuclease Inhibitor"/>
    <property type="match status" value="1"/>
</dbReference>
<organism evidence="2 3">
    <name type="scientific">Aspergillus lucknowensis</name>
    <dbReference type="NCBI Taxonomy" id="176173"/>
    <lineage>
        <taxon>Eukaryota</taxon>
        <taxon>Fungi</taxon>
        <taxon>Dikarya</taxon>
        <taxon>Ascomycota</taxon>
        <taxon>Pezizomycotina</taxon>
        <taxon>Eurotiomycetes</taxon>
        <taxon>Eurotiomycetidae</taxon>
        <taxon>Eurotiales</taxon>
        <taxon>Aspergillaceae</taxon>
        <taxon>Aspergillus</taxon>
        <taxon>Aspergillus subgen. Nidulantes</taxon>
    </lineage>
</organism>
<comment type="caution">
    <text evidence="2">The sequence shown here is derived from an EMBL/GenBank/DDBJ whole genome shotgun (WGS) entry which is preliminary data.</text>
</comment>
<dbReference type="Proteomes" id="UP001610432">
    <property type="component" value="Unassembled WGS sequence"/>
</dbReference>
<accession>A0ABR4LD19</accession>